<accession>A0A9X9N7D0</accession>
<dbReference type="EMBL" id="CP073118">
    <property type="protein sequence ID" value="UTG76101.1"/>
    <property type="molecule type" value="Genomic_DNA"/>
</dbReference>
<evidence type="ECO:0000313" key="2">
    <source>
        <dbReference type="Proteomes" id="UP001057336"/>
    </source>
</evidence>
<dbReference type="AlphaFoldDB" id="A0A9X9N7D0"/>
<proteinExistence type="predicted"/>
<keyword evidence="1" id="KW-0540">Nuclease</keyword>
<sequence>MAGKRTINGYIWHHNAQSAPNNMQLVPLEIHDAVRHTGQNALKKGR</sequence>
<keyword evidence="1" id="KW-0378">Hydrolase</keyword>
<protein>
    <submittedName>
        <fullName evidence="1">HNH endonuclease</fullName>
    </submittedName>
</protein>
<keyword evidence="1" id="KW-0255">Endonuclease</keyword>
<reference evidence="1" key="1">
    <citation type="submission" date="2021-04" db="EMBL/GenBank/DDBJ databases">
        <title>Characterizing Neisseria spp. as novel respiratory pathobionts in bronchiectasis.</title>
        <authorList>
            <person name="Li L."/>
            <person name="Mac Aogain M."/>
            <person name="Xu T."/>
            <person name="Jaggi T.K."/>
            <person name="Chan L.Y."/>
            <person name="Keir H.R."/>
            <person name="Dicker A.J."/>
            <person name="Qu J."/>
            <person name="Liu Y."/>
            <person name="Chen H.S."/>
            <person name="Koh M.S."/>
            <person name="Ong T.H."/>
            <person name="Lim A.Y.H."/>
            <person name="Abisheganaden J."/>
            <person name="Low T.B."/>
            <person name="Oliver B.G."/>
            <person name="Tan N.S."/>
            <person name="Fang M."/>
            <person name="Chalmers J.D."/>
            <person name="Chotirmall S.H."/>
        </authorList>
    </citation>
    <scope>NUCLEOTIDE SEQUENCE</scope>
    <source>
        <strain evidence="1">CG0073</strain>
    </source>
</reference>
<dbReference type="Pfam" id="PF14414">
    <property type="entry name" value="WHH"/>
    <property type="match status" value="1"/>
</dbReference>
<gene>
    <name evidence="1" type="ORF">KCG53_04240</name>
</gene>
<dbReference type="Proteomes" id="UP001057336">
    <property type="component" value="Chromosome"/>
</dbReference>
<dbReference type="GO" id="GO:0004519">
    <property type="term" value="F:endonuclease activity"/>
    <property type="evidence" value="ECO:0007669"/>
    <property type="project" value="UniProtKB-KW"/>
</dbReference>
<evidence type="ECO:0000313" key="1">
    <source>
        <dbReference type="EMBL" id="UTG76101.1"/>
    </source>
</evidence>
<organism evidence="1 2">
    <name type="scientific">Neisseria subflava</name>
    <dbReference type="NCBI Taxonomy" id="28449"/>
    <lineage>
        <taxon>Bacteria</taxon>
        <taxon>Pseudomonadati</taxon>
        <taxon>Pseudomonadota</taxon>
        <taxon>Betaproteobacteria</taxon>
        <taxon>Neisseriales</taxon>
        <taxon>Neisseriaceae</taxon>
        <taxon>Neisseria</taxon>
    </lineage>
</organism>
<dbReference type="InterPro" id="IPR032869">
    <property type="entry name" value="WHH_dom_containing"/>
</dbReference>
<name>A0A9X9N7D0_NEISU</name>